<name>R3I747_ENTFL</name>
<sequence>MGMFTKGQKSAAESIYQKEIKKFLKPKDGLTHLVMVNSFSKWINQNFGCEDKYTTQIDEIISSMQLDGYEIVDIKIDSLQNQGLSGSMEGFHTVILYK</sequence>
<gene>
    <name evidence="1" type="ORF">WOU_01557</name>
</gene>
<protein>
    <submittedName>
        <fullName evidence="1">Uncharacterized protein</fullName>
    </submittedName>
</protein>
<comment type="caution">
    <text evidence="1">The sequence shown here is derived from an EMBL/GenBank/DDBJ whole genome shotgun (WGS) entry which is preliminary data.</text>
</comment>
<dbReference type="EMBL" id="ASDZ01000019">
    <property type="protein sequence ID" value="EOK13473.1"/>
    <property type="molecule type" value="Genomic_DNA"/>
</dbReference>
<dbReference type="HOGENOM" id="CLU_2343946_0_0_9"/>
<evidence type="ECO:0000313" key="2">
    <source>
        <dbReference type="Proteomes" id="UP000013638"/>
    </source>
</evidence>
<evidence type="ECO:0000313" key="1">
    <source>
        <dbReference type="EMBL" id="EOK13473.1"/>
    </source>
</evidence>
<organism evidence="1 2">
    <name type="scientific">Enterococcus faecalis ATCC 6055</name>
    <dbReference type="NCBI Taxonomy" id="1169311"/>
    <lineage>
        <taxon>Bacteria</taxon>
        <taxon>Bacillati</taxon>
        <taxon>Bacillota</taxon>
        <taxon>Bacilli</taxon>
        <taxon>Lactobacillales</taxon>
        <taxon>Enterococcaceae</taxon>
        <taxon>Enterococcus</taxon>
    </lineage>
</organism>
<dbReference type="AlphaFoldDB" id="R3I747"/>
<dbReference type="Proteomes" id="UP000013638">
    <property type="component" value="Unassembled WGS sequence"/>
</dbReference>
<accession>R3I747</accession>
<dbReference type="PATRIC" id="fig|1169311.3.peg.1527"/>
<proteinExistence type="predicted"/>
<reference evidence="1 2" key="1">
    <citation type="submission" date="2013-02" db="EMBL/GenBank/DDBJ databases">
        <title>The Genome Sequence of Enterococcus faecalis ATCC_6055.</title>
        <authorList>
            <consortium name="The Broad Institute Genome Sequencing Platform"/>
            <consortium name="The Broad Institute Genome Sequencing Center for Infectious Disease"/>
            <person name="Earl A.M."/>
            <person name="Gilmore M.S."/>
            <person name="Lebreton F."/>
            <person name="Walker B."/>
            <person name="Young S.K."/>
            <person name="Zeng Q."/>
            <person name="Gargeya S."/>
            <person name="Fitzgerald M."/>
            <person name="Haas B."/>
            <person name="Abouelleil A."/>
            <person name="Alvarado L."/>
            <person name="Arachchi H.M."/>
            <person name="Berlin A.M."/>
            <person name="Chapman S.B."/>
            <person name="Dewar J."/>
            <person name="Goldberg J."/>
            <person name="Griggs A."/>
            <person name="Gujja S."/>
            <person name="Hansen M."/>
            <person name="Howarth C."/>
            <person name="Imamovic A."/>
            <person name="Larimer J."/>
            <person name="McCowan C."/>
            <person name="Murphy C."/>
            <person name="Neiman D."/>
            <person name="Pearson M."/>
            <person name="Priest M."/>
            <person name="Roberts A."/>
            <person name="Saif S."/>
            <person name="Shea T."/>
            <person name="Sisk P."/>
            <person name="Sykes S."/>
            <person name="Wortman J."/>
            <person name="Nusbaum C."/>
            <person name="Birren B."/>
        </authorList>
    </citation>
    <scope>NUCLEOTIDE SEQUENCE [LARGE SCALE GENOMIC DNA]</scope>
    <source>
        <strain evidence="1 2">ATCC 6055</strain>
    </source>
</reference>